<dbReference type="EMBL" id="MT161387">
    <property type="protein sequence ID" value="QJB22216.1"/>
    <property type="molecule type" value="Genomic_DNA"/>
</dbReference>
<protein>
    <submittedName>
        <fullName evidence="2">Uncharacterized protein</fullName>
    </submittedName>
</protein>
<evidence type="ECO:0000256" key="1">
    <source>
        <dbReference type="SAM" id="MobiDB-lite"/>
    </source>
</evidence>
<gene>
    <name evidence="2" type="ORF">XccvBFoX7_gp59c</name>
</gene>
<organism evidence="2 3">
    <name type="scientific">Xanthomonas phage FoX7</name>
    <dbReference type="NCBI Taxonomy" id="2723903"/>
    <lineage>
        <taxon>Viruses</taxon>
        <taxon>Duplodnaviria</taxon>
        <taxon>Heunggongvirae</taxon>
        <taxon>Uroviricota</taxon>
        <taxon>Caudoviricetes</taxon>
        <taxon>Lindbergviridae</taxon>
        <taxon>Carpasinavirus</taxon>
        <taxon>Carpasinavirus FoX6</taxon>
        <taxon>Carpasinavirus XcP1</taxon>
    </lineage>
</organism>
<evidence type="ECO:0000313" key="2">
    <source>
        <dbReference type="EMBL" id="QJB22216.1"/>
    </source>
</evidence>
<proteinExistence type="predicted"/>
<evidence type="ECO:0000313" key="3">
    <source>
        <dbReference type="Proteomes" id="UP000671870"/>
    </source>
</evidence>
<name>A0A858NR97_9CAUD</name>
<accession>A0A858NR97</accession>
<dbReference type="Proteomes" id="UP000671870">
    <property type="component" value="Segment"/>
</dbReference>
<feature type="region of interest" description="Disordered" evidence="1">
    <location>
        <begin position="249"/>
        <end position="286"/>
    </location>
</feature>
<reference evidence="2" key="1">
    <citation type="submission" date="2020-03" db="EMBL/GenBank/DDBJ databases">
        <title>Development of an integrated pest management strategy to control Xanthomonas campestris pv. campestris by using bacteriophages.</title>
        <authorList>
            <person name="Fortuna K.J."/>
            <person name="Holtappels D."/>
            <person name="Lavigne R."/>
            <person name="Wagemans J."/>
        </authorList>
    </citation>
    <scope>NUCLEOTIDE SEQUENCE</scope>
</reference>
<sequence>MHKVRRRIVSENKFSMEQPIIFHNALWKEGCDQKSRGYMRMLTQTWATADSTELKDACEAGVRAILHRKTESDWINHPQTIQAKAQWDAVAQALGADGNCHDGKSDMDHDCRECGGTGQLPDAARQPVGETGRIPVDMVDGELSVDSAIDRAVELFPSAHRAALRTLAACLTHHSIHRSTTPPTAVPVDERQDAAIVEAAKLAYGLLWMGTDLTGPHLAHRARVALCEALGKQACAEGINAARATHTQPAATLEEEDSLADRRRRVIESQRIRNSGRNGAMKEGES</sequence>